<dbReference type="InterPro" id="IPR052745">
    <property type="entry name" value="G3P_Oxidase/Oxidoreductase"/>
</dbReference>
<dbReference type="Pfam" id="PF01266">
    <property type="entry name" value="DAO"/>
    <property type="match status" value="1"/>
</dbReference>
<gene>
    <name evidence="3" type="primary">LOC101851615</name>
</gene>
<organism evidence="2 3">
    <name type="scientific">Aplysia californica</name>
    <name type="common">California sea hare</name>
    <dbReference type="NCBI Taxonomy" id="6500"/>
    <lineage>
        <taxon>Eukaryota</taxon>
        <taxon>Metazoa</taxon>
        <taxon>Spiralia</taxon>
        <taxon>Lophotrochozoa</taxon>
        <taxon>Mollusca</taxon>
        <taxon>Gastropoda</taxon>
        <taxon>Heterobranchia</taxon>
        <taxon>Euthyneura</taxon>
        <taxon>Tectipleura</taxon>
        <taxon>Aplysiida</taxon>
        <taxon>Aplysioidea</taxon>
        <taxon>Aplysiidae</taxon>
        <taxon>Aplysia</taxon>
    </lineage>
</organism>
<reference evidence="3" key="1">
    <citation type="submission" date="2025-08" db="UniProtKB">
        <authorList>
            <consortium name="RefSeq"/>
        </authorList>
    </citation>
    <scope>IDENTIFICATION</scope>
</reference>
<feature type="domain" description="FAD dependent oxidoreductase" evidence="1">
    <location>
        <begin position="1"/>
        <end position="302"/>
    </location>
</feature>
<dbReference type="PANTHER" id="PTHR42720">
    <property type="entry name" value="GLYCEROL-3-PHOSPHATE DEHYDROGENASE"/>
    <property type="match status" value="1"/>
</dbReference>
<keyword evidence="2" id="KW-1185">Reference proteome</keyword>
<dbReference type="SUPFAM" id="SSF51905">
    <property type="entry name" value="FAD/NAD(P)-binding domain"/>
    <property type="match status" value="1"/>
</dbReference>
<dbReference type="InterPro" id="IPR036188">
    <property type="entry name" value="FAD/NAD-bd_sf"/>
</dbReference>
<dbReference type="Proteomes" id="UP000694888">
    <property type="component" value="Unplaced"/>
</dbReference>
<sequence>MLHTGFDAPLYSLEMRCIKECQKSIFQLIDKFSIPLRKCGTVLVAWTEQDKQKIPLIQQKSQQAELGEDISEVTASSLYKLEPALASGALGALHVPGECVVDSWLLGISYLHHAQMQGAKVLTNCRVISVTDGLLHTTRGVVQAKVTMNCAGLYGDLVDKLVDINTFRILPRKGQYCVFDKSASPLFNSIIFPVPSEKSKGVAVFRSVYDNVIAGPTAEEVEGRSRPDFSPATHSMLSTHAKNVIPQLEDLMPIGNFTGVRPATEYKDYQIRSYPDKKWISVSGIRSTGVSASLGIAQYLSEKLTDDMGVLPSTGDNVTLLDIDWKISENGQSVIFDDKYIYQASHPLFVYGHQRMESKL</sequence>
<name>A0ABM1AAC1_APLCA</name>
<dbReference type="Gene3D" id="3.30.9.10">
    <property type="entry name" value="D-Amino Acid Oxidase, subunit A, domain 2"/>
    <property type="match status" value="1"/>
</dbReference>
<dbReference type="Gene3D" id="3.50.50.60">
    <property type="entry name" value="FAD/NAD(P)-binding domain"/>
    <property type="match status" value="1"/>
</dbReference>
<dbReference type="SUPFAM" id="SSF54373">
    <property type="entry name" value="FAD-linked reductases, C-terminal domain"/>
    <property type="match status" value="1"/>
</dbReference>
<proteinExistence type="predicted"/>
<dbReference type="PANTHER" id="PTHR42720:SF1">
    <property type="entry name" value="GLYCEROL 3-PHOSPHATE OXIDASE"/>
    <property type="match status" value="1"/>
</dbReference>
<evidence type="ECO:0000313" key="3">
    <source>
        <dbReference type="RefSeq" id="XP_012943891.1"/>
    </source>
</evidence>
<evidence type="ECO:0000313" key="2">
    <source>
        <dbReference type="Proteomes" id="UP000694888"/>
    </source>
</evidence>
<protein>
    <submittedName>
        <fullName evidence="3">Uncharacterized protein MG039 homolog</fullName>
    </submittedName>
</protein>
<dbReference type="RefSeq" id="XP_012943891.1">
    <property type="nucleotide sequence ID" value="XM_013088437.2"/>
</dbReference>
<dbReference type="GeneID" id="101851615"/>
<accession>A0ABM1AAC1</accession>
<evidence type="ECO:0000259" key="1">
    <source>
        <dbReference type="Pfam" id="PF01266"/>
    </source>
</evidence>
<dbReference type="InterPro" id="IPR006076">
    <property type="entry name" value="FAD-dep_OxRdtase"/>
</dbReference>